<feature type="region of interest" description="Disordered" evidence="5">
    <location>
        <begin position="176"/>
        <end position="210"/>
    </location>
</feature>
<name>A0A7W4IQC6_9PROT</name>
<evidence type="ECO:0000259" key="6">
    <source>
        <dbReference type="Pfam" id="PF08281"/>
    </source>
</evidence>
<evidence type="ECO:0000313" key="8">
    <source>
        <dbReference type="Proteomes" id="UP000559860"/>
    </source>
</evidence>
<dbReference type="InterPro" id="IPR014284">
    <property type="entry name" value="RNA_pol_sigma-70_dom"/>
</dbReference>
<evidence type="ECO:0000256" key="3">
    <source>
        <dbReference type="ARBA" id="ARBA00023082"/>
    </source>
</evidence>
<comment type="caution">
    <text evidence="7">The sequence shown here is derived from an EMBL/GenBank/DDBJ whole genome shotgun (WGS) entry which is preliminary data.</text>
</comment>
<accession>A0A7W4IQC6</accession>
<dbReference type="Gene3D" id="1.10.10.10">
    <property type="entry name" value="Winged helix-like DNA-binding domain superfamily/Winged helix DNA-binding domain"/>
    <property type="match status" value="1"/>
</dbReference>
<organism evidence="7 8">
    <name type="scientific">Gluconacetobacter aggeris</name>
    <dbReference type="NCBI Taxonomy" id="1286186"/>
    <lineage>
        <taxon>Bacteria</taxon>
        <taxon>Pseudomonadati</taxon>
        <taxon>Pseudomonadota</taxon>
        <taxon>Alphaproteobacteria</taxon>
        <taxon>Acetobacterales</taxon>
        <taxon>Acetobacteraceae</taxon>
        <taxon>Gluconacetobacter</taxon>
    </lineage>
</organism>
<dbReference type="PANTHER" id="PTHR43133">
    <property type="entry name" value="RNA POLYMERASE ECF-TYPE SIGMA FACTO"/>
    <property type="match status" value="1"/>
</dbReference>
<feature type="compositionally biased region" description="Basic and acidic residues" evidence="5">
    <location>
        <begin position="195"/>
        <end position="210"/>
    </location>
</feature>
<dbReference type="InterPro" id="IPR039425">
    <property type="entry name" value="RNA_pol_sigma-70-like"/>
</dbReference>
<dbReference type="SUPFAM" id="SSF88946">
    <property type="entry name" value="Sigma2 domain of RNA polymerase sigma factors"/>
    <property type="match status" value="1"/>
</dbReference>
<dbReference type="AlphaFoldDB" id="A0A7W4IQC6"/>
<feature type="domain" description="RNA polymerase sigma factor 70 region 4 type 2" evidence="6">
    <location>
        <begin position="128"/>
        <end position="175"/>
    </location>
</feature>
<dbReference type="InterPro" id="IPR036388">
    <property type="entry name" value="WH-like_DNA-bd_sf"/>
</dbReference>
<dbReference type="PANTHER" id="PTHR43133:SF63">
    <property type="entry name" value="RNA POLYMERASE SIGMA FACTOR FECI-RELATED"/>
    <property type="match status" value="1"/>
</dbReference>
<keyword evidence="8" id="KW-1185">Reference proteome</keyword>
<sequence>MSGDSEARPAKPATTVPDDRRLSWIVDEILPHEHAVRQWLRRFPLVDVGTEDIVQECYARLCAAQPGDIRNGRALFFRCARNLMIEAARKANIHYLDRSLDWDDEIADSAPSPERIAAGRQEIDHLKARMLKLPALCRDVFVMRKVYGLSYAQIAQKLRISERSVERQVSNGLSWLATHDETARPRQTPADSDLEDRPQSGRPIRAEKRS</sequence>
<gene>
    <name evidence="7" type="ORF">HLH36_01530</name>
</gene>
<evidence type="ECO:0000256" key="1">
    <source>
        <dbReference type="ARBA" id="ARBA00010641"/>
    </source>
</evidence>
<keyword evidence="4" id="KW-0804">Transcription</keyword>
<dbReference type="NCBIfam" id="TIGR02937">
    <property type="entry name" value="sigma70-ECF"/>
    <property type="match status" value="1"/>
</dbReference>
<dbReference type="GO" id="GO:0003677">
    <property type="term" value="F:DNA binding"/>
    <property type="evidence" value="ECO:0007669"/>
    <property type="project" value="InterPro"/>
</dbReference>
<evidence type="ECO:0000256" key="5">
    <source>
        <dbReference type="SAM" id="MobiDB-lite"/>
    </source>
</evidence>
<evidence type="ECO:0000256" key="4">
    <source>
        <dbReference type="ARBA" id="ARBA00023163"/>
    </source>
</evidence>
<dbReference type="GO" id="GO:0016987">
    <property type="term" value="F:sigma factor activity"/>
    <property type="evidence" value="ECO:0007669"/>
    <property type="project" value="UniProtKB-KW"/>
</dbReference>
<dbReference type="Pfam" id="PF08281">
    <property type="entry name" value="Sigma70_r4_2"/>
    <property type="match status" value="1"/>
</dbReference>
<dbReference type="SUPFAM" id="SSF88659">
    <property type="entry name" value="Sigma3 and sigma4 domains of RNA polymerase sigma factors"/>
    <property type="match status" value="1"/>
</dbReference>
<dbReference type="InterPro" id="IPR013249">
    <property type="entry name" value="RNA_pol_sigma70_r4_t2"/>
</dbReference>
<proteinExistence type="inferred from homology"/>
<comment type="similarity">
    <text evidence="1">Belongs to the sigma-70 factor family. ECF subfamily.</text>
</comment>
<evidence type="ECO:0000256" key="2">
    <source>
        <dbReference type="ARBA" id="ARBA00023015"/>
    </source>
</evidence>
<dbReference type="GO" id="GO:0006352">
    <property type="term" value="P:DNA-templated transcription initiation"/>
    <property type="evidence" value="ECO:0007669"/>
    <property type="project" value="InterPro"/>
</dbReference>
<keyword evidence="3" id="KW-0731">Sigma factor</keyword>
<dbReference type="InterPro" id="IPR013325">
    <property type="entry name" value="RNA_pol_sigma_r2"/>
</dbReference>
<dbReference type="Proteomes" id="UP000559860">
    <property type="component" value="Unassembled WGS sequence"/>
</dbReference>
<dbReference type="EMBL" id="JABEQD010000001">
    <property type="protein sequence ID" value="MBB2167047.1"/>
    <property type="molecule type" value="Genomic_DNA"/>
</dbReference>
<dbReference type="InterPro" id="IPR013324">
    <property type="entry name" value="RNA_pol_sigma_r3/r4-like"/>
</dbReference>
<reference evidence="7 8" key="1">
    <citation type="submission" date="2020-04" db="EMBL/GenBank/DDBJ databases">
        <title>Description of novel Gluconacetobacter.</title>
        <authorList>
            <person name="Sombolestani A."/>
        </authorList>
    </citation>
    <scope>NUCLEOTIDE SEQUENCE [LARGE SCALE GENOMIC DNA]</scope>
    <source>
        <strain evidence="7 8">LMG 27801</strain>
    </source>
</reference>
<keyword evidence="2" id="KW-0805">Transcription regulation</keyword>
<protein>
    <submittedName>
        <fullName evidence="7">Sigma-70 family RNA polymerase sigma factor</fullName>
    </submittedName>
</protein>
<dbReference type="RefSeq" id="WP_182984725.1">
    <property type="nucleotide sequence ID" value="NZ_JABEQD010000001.1"/>
</dbReference>
<evidence type="ECO:0000313" key="7">
    <source>
        <dbReference type="EMBL" id="MBB2167047.1"/>
    </source>
</evidence>